<dbReference type="EMBL" id="BAABRO010000029">
    <property type="protein sequence ID" value="GAA5510827.1"/>
    <property type="molecule type" value="Genomic_DNA"/>
</dbReference>
<name>A0ABP9W0C3_9BACT</name>
<reference evidence="1 2" key="1">
    <citation type="submission" date="2024-02" db="EMBL/GenBank/DDBJ databases">
        <title>Rhodopirellula caenicola NBRC 110016.</title>
        <authorList>
            <person name="Ichikawa N."/>
            <person name="Katano-Makiyama Y."/>
            <person name="Hidaka K."/>
        </authorList>
    </citation>
    <scope>NUCLEOTIDE SEQUENCE [LARGE SCALE GENOMIC DNA]</scope>
    <source>
        <strain evidence="1 2">NBRC 110016</strain>
    </source>
</reference>
<comment type="caution">
    <text evidence="1">The sequence shown here is derived from an EMBL/GenBank/DDBJ whole genome shotgun (WGS) entry which is preliminary data.</text>
</comment>
<evidence type="ECO:0000313" key="1">
    <source>
        <dbReference type="EMBL" id="GAA5510827.1"/>
    </source>
</evidence>
<evidence type="ECO:0000313" key="2">
    <source>
        <dbReference type="Proteomes" id="UP001416858"/>
    </source>
</evidence>
<sequence length="102" mass="11390">MGYDIFLPNIGSIIASALGRRPAHLQRVCRTLGYVFARRLPLGSYARPSVDGGISTLAKAANRPERLLQTRVTGVYRKMGDRKMKKPQRLATTTEHSCFPIF</sequence>
<organism evidence="1 2">
    <name type="scientific">Novipirellula caenicola</name>
    <dbReference type="NCBI Taxonomy" id="1536901"/>
    <lineage>
        <taxon>Bacteria</taxon>
        <taxon>Pseudomonadati</taxon>
        <taxon>Planctomycetota</taxon>
        <taxon>Planctomycetia</taxon>
        <taxon>Pirellulales</taxon>
        <taxon>Pirellulaceae</taxon>
        <taxon>Novipirellula</taxon>
    </lineage>
</organism>
<accession>A0ABP9W0C3</accession>
<keyword evidence="2" id="KW-1185">Reference proteome</keyword>
<protein>
    <submittedName>
        <fullName evidence="1">Uncharacterized protein</fullName>
    </submittedName>
</protein>
<proteinExistence type="predicted"/>
<gene>
    <name evidence="1" type="ORF">Rcae01_06337</name>
</gene>
<dbReference type="Proteomes" id="UP001416858">
    <property type="component" value="Unassembled WGS sequence"/>
</dbReference>